<dbReference type="PROSITE" id="PS01136">
    <property type="entry name" value="UPF0034"/>
    <property type="match status" value="1"/>
</dbReference>
<dbReference type="Gene3D" id="3.20.20.70">
    <property type="entry name" value="Aldolase class I"/>
    <property type="match status" value="1"/>
</dbReference>
<evidence type="ECO:0000259" key="11">
    <source>
        <dbReference type="Pfam" id="PF01207"/>
    </source>
</evidence>
<dbReference type="Proteomes" id="UP001515480">
    <property type="component" value="Unassembled WGS sequence"/>
</dbReference>
<dbReference type="InterPro" id="IPR004653">
    <property type="entry name" value="DusA"/>
</dbReference>
<protein>
    <recommendedName>
        <fullName evidence="11">DUS-like FMN-binding domain-containing protein</fullName>
    </recommendedName>
</protein>
<evidence type="ECO:0000256" key="7">
    <source>
        <dbReference type="ARBA" id="ARBA00022884"/>
    </source>
</evidence>
<name>A0AB34J6D9_PRYPA</name>
<evidence type="ECO:0000256" key="6">
    <source>
        <dbReference type="ARBA" id="ARBA00022857"/>
    </source>
</evidence>
<evidence type="ECO:0000313" key="13">
    <source>
        <dbReference type="Proteomes" id="UP001515480"/>
    </source>
</evidence>
<keyword evidence="7" id="KW-0694">RNA-binding</keyword>
<dbReference type="InterPro" id="IPR018517">
    <property type="entry name" value="tRNA_hU_synthase_CS"/>
</dbReference>
<evidence type="ECO:0000256" key="5">
    <source>
        <dbReference type="ARBA" id="ARBA00022694"/>
    </source>
</evidence>
<evidence type="ECO:0000256" key="3">
    <source>
        <dbReference type="ARBA" id="ARBA00022630"/>
    </source>
</evidence>
<accession>A0AB34J6D9</accession>
<comment type="cofactor">
    <cofactor evidence="1">
        <name>FMN</name>
        <dbReference type="ChEBI" id="CHEBI:58210"/>
    </cofactor>
</comment>
<feature type="region of interest" description="Disordered" evidence="9">
    <location>
        <begin position="362"/>
        <end position="387"/>
    </location>
</feature>
<keyword evidence="4" id="KW-0288">FMN</keyword>
<keyword evidence="2" id="KW-0820">tRNA-binding</keyword>
<evidence type="ECO:0000256" key="10">
    <source>
        <dbReference type="SAM" id="SignalP"/>
    </source>
</evidence>
<comment type="caution">
    <text evidence="12">The sequence shown here is derived from an EMBL/GenBank/DDBJ whole genome shotgun (WGS) entry which is preliminary data.</text>
</comment>
<keyword evidence="8" id="KW-0560">Oxidoreductase</keyword>
<evidence type="ECO:0000256" key="4">
    <source>
        <dbReference type="ARBA" id="ARBA00022643"/>
    </source>
</evidence>
<feature type="signal peptide" evidence="10">
    <location>
        <begin position="1"/>
        <end position="21"/>
    </location>
</feature>
<sequence>MVSHLLLAVAAWRFHVAPMQCYTSPPLRFLFRQLNVHAVLWTEMEKPPDLLASDEAMARRLDPPGAPAVLQLGGDDGALLSLAASRASTRFPFEEINLNCGCPSIESGGAAYGASLMARPTHTRELLEAMALACPDVPLSVKCRLAAHAAVNPDGSLPDERYEDLHSFVHEVSRSGAISHVVVHARAAILSGLSSRSNRAVPTLRPQWVHQLAVDFPQLRVTLNGGIQSVDEVEALRRGGTRLDGVMAGRWLLRDPLALWDLRESCAEGRRGEGRRSVADAIGTYDNYAWRQLQKKGGCSAAELALPLLLLSESMREAEREDDGEGAAAWDALWEAAERIVHHSTGERKGGPRTARQLSRLLARASGSKVSNKLRRNRSEDVGVSVS</sequence>
<keyword evidence="13" id="KW-1185">Reference proteome</keyword>
<dbReference type="GO" id="GO:0017150">
    <property type="term" value="F:tRNA dihydrouridine synthase activity"/>
    <property type="evidence" value="ECO:0007669"/>
    <property type="project" value="InterPro"/>
</dbReference>
<dbReference type="GO" id="GO:0050660">
    <property type="term" value="F:flavin adenine dinucleotide binding"/>
    <property type="evidence" value="ECO:0007669"/>
    <property type="project" value="InterPro"/>
</dbReference>
<dbReference type="InterPro" id="IPR035587">
    <property type="entry name" value="DUS-like_FMN-bd"/>
</dbReference>
<evidence type="ECO:0000256" key="1">
    <source>
        <dbReference type="ARBA" id="ARBA00001917"/>
    </source>
</evidence>
<keyword evidence="6" id="KW-0521">NADP</keyword>
<evidence type="ECO:0000313" key="12">
    <source>
        <dbReference type="EMBL" id="KAL1512400.1"/>
    </source>
</evidence>
<dbReference type="InterPro" id="IPR013785">
    <property type="entry name" value="Aldolase_TIM"/>
</dbReference>
<dbReference type="GO" id="GO:0000049">
    <property type="term" value="F:tRNA binding"/>
    <property type="evidence" value="ECO:0007669"/>
    <property type="project" value="UniProtKB-KW"/>
</dbReference>
<keyword evidence="10" id="KW-0732">Signal</keyword>
<gene>
    <name evidence="12" type="ORF">AB1Y20_005657</name>
</gene>
<dbReference type="PANTHER" id="PTHR42907">
    <property type="entry name" value="FMN-LINKED OXIDOREDUCTASES SUPERFAMILY PROTEIN"/>
    <property type="match status" value="1"/>
</dbReference>
<feature type="domain" description="DUS-like FMN-binding" evidence="11">
    <location>
        <begin position="16"/>
        <end position="269"/>
    </location>
</feature>
<feature type="chain" id="PRO_5044311283" description="DUS-like FMN-binding domain-containing protein" evidence="10">
    <location>
        <begin position="22"/>
        <end position="387"/>
    </location>
</feature>
<evidence type="ECO:0000256" key="9">
    <source>
        <dbReference type="SAM" id="MobiDB-lite"/>
    </source>
</evidence>
<evidence type="ECO:0000256" key="8">
    <source>
        <dbReference type="ARBA" id="ARBA00023002"/>
    </source>
</evidence>
<dbReference type="AlphaFoldDB" id="A0AB34J6D9"/>
<dbReference type="Pfam" id="PF01207">
    <property type="entry name" value="Dus"/>
    <property type="match status" value="1"/>
</dbReference>
<dbReference type="PANTHER" id="PTHR42907:SF1">
    <property type="entry name" value="FMN-LINKED OXIDOREDUCTASES SUPERFAMILY PROTEIN"/>
    <property type="match status" value="1"/>
</dbReference>
<dbReference type="SUPFAM" id="SSF51395">
    <property type="entry name" value="FMN-linked oxidoreductases"/>
    <property type="match status" value="1"/>
</dbReference>
<keyword evidence="3" id="KW-0285">Flavoprotein</keyword>
<reference evidence="12 13" key="1">
    <citation type="journal article" date="2024" name="Science">
        <title>Giant polyketide synthase enzymes in the biosynthesis of giant marine polyether toxins.</title>
        <authorList>
            <person name="Fallon T.R."/>
            <person name="Shende V.V."/>
            <person name="Wierzbicki I.H."/>
            <person name="Pendleton A.L."/>
            <person name="Watervoot N.F."/>
            <person name="Auber R.P."/>
            <person name="Gonzalez D.J."/>
            <person name="Wisecaver J.H."/>
            <person name="Moore B.S."/>
        </authorList>
    </citation>
    <scope>NUCLEOTIDE SEQUENCE [LARGE SCALE GENOMIC DNA]</scope>
    <source>
        <strain evidence="12 13">12B1</strain>
    </source>
</reference>
<evidence type="ECO:0000256" key="2">
    <source>
        <dbReference type="ARBA" id="ARBA00022555"/>
    </source>
</evidence>
<proteinExistence type="predicted"/>
<organism evidence="12 13">
    <name type="scientific">Prymnesium parvum</name>
    <name type="common">Toxic golden alga</name>
    <dbReference type="NCBI Taxonomy" id="97485"/>
    <lineage>
        <taxon>Eukaryota</taxon>
        <taxon>Haptista</taxon>
        <taxon>Haptophyta</taxon>
        <taxon>Prymnesiophyceae</taxon>
        <taxon>Prymnesiales</taxon>
        <taxon>Prymnesiaceae</taxon>
        <taxon>Prymnesium</taxon>
    </lineage>
</organism>
<dbReference type="EMBL" id="JBGBPQ010000013">
    <property type="protein sequence ID" value="KAL1512400.1"/>
    <property type="molecule type" value="Genomic_DNA"/>
</dbReference>
<dbReference type="CDD" id="cd02801">
    <property type="entry name" value="DUS_like_FMN"/>
    <property type="match status" value="1"/>
</dbReference>
<keyword evidence="5" id="KW-0819">tRNA processing</keyword>